<reference evidence="2 3" key="1">
    <citation type="submission" date="2013-11" db="EMBL/GenBank/DDBJ databases">
        <title>Genome sequencing of Stegodyphus mimosarum.</title>
        <authorList>
            <person name="Bechsgaard J."/>
        </authorList>
    </citation>
    <scope>NUCLEOTIDE SEQUENCE [LARGE SCALE GENOMIC DNA]</scope>
</reference>
<proteinExistence type="predicted"/>
<protein>
    <submittedName>
        <fullName evidence="2">Uncharacterized protein</fullName>
    </submittedName>
</protein>
<dbReference type="AlphaFoldDB" id="A0A087SZY0"/>
<feature type="chain" id="PRO_5001829176" evidence="1">
    <location>
        <begin position="21"/>
        <end position="64"/>
    </location>
</feature>
<sequence length="64" mass="7461">MFLPCFLVFTALLCDSKISAQNLHCEERTDFSGIIRDSYSYRGDYGKCWKIQVPIGYYIRLTVN</sequence>
<feature type="signal peptide" evidence="1">
    <location>
        <begin position="1"/>
        <end position="20"/>
    </location>
</feature>
<dbReference type="EMBL" id="KK112726">
    <property type="protein sequence ID" value="KFM58419.1"/>
    <property type="molecule type" value="Genomic_DNA"/>
</dbReference>
<evidence type="ECO:0000256" key="1">
    <source>
        <dbReference type="SAM" id="SignalP"/>
    </source>
</evidence>
<accession>A0A087SZY0</accession>
<gene>
    <name evidence="2" type="ORF">X975_00979</name>
</gene>
<dbReference type="Proteomes" id="UP000054359">
    <property type="component" value="Unassembled WGS sequence"/>
</dbReference>
<organism evidence="2 3">
    <name type="scientific">Stegodyphus mimosarum</name>
    <name type="common">African social velvet spider</name>
    <dbReference type="NCBI Taxonomy" id="407821"/>
    <lineage>
        <taxon>Eukaryota</taxon>
        <taxon>Metazoa</taxon>
        <taxon>Ecdysozoa</taxon>
        <taxon>Arthropoda</taxon>
        <taxon>Chelicerata</taxon>
        <taxon>Arachnida</taxon>
        <taxon>Araneae</taxon>
        <taxon>Araneomorphae</taxon>
        <taxon>Entelegynae</taxon>
        <taxon>Eresoidea</taxon>
        <taxon>Eresidae</taxon>
        <taxon>Stegodyphus</taxon>
    </lineage>
</organism>
<evidence type="ECO:0000313" key="2">
    <source>
        <dbReference type="EMBL" id="KFM58419.1"/>
    </source>
</evidence>
<evidence type="ECO:0000313" key="3">
    <source>
        <dbReference type="Proteomes" id="UP000054359"/>
    </source>
</evidence>
<keyword evidence="3" id="KW-1185">Reference proteome</keyword>
<keyword evidence="1" id="KW-0732">Signal</keyword>
<feature type="non-terminal residue" evidence="2">
    <location>
        <position position="64"/>
    </location>
</feature>
<name>A0A087SZY0_STEMI</name>